<dbReference type="EMBL" id="JACXST010000003">
    <property type="protein sequence ID" value="MBD9362906.1"/>
    <property type="molecule type" value="Genomic_DNA"/>
</dbReference>
<evidence type="ECO:0000313" key="3">
    <source>
        <dbReference type="Proteomes" id="UP000641152"/>
    </source>
</evidence>
<proteinExistence type="predicted"/>
<accession>A0ABR9DJA4</accession>
<organism evidence="2 3">
    <name type="scientific">Methylomonas fluvii</name>
    <dbReference type="NCBI Taxonomy" id="1854564"/>
    <lineage>
        <taxon>Bacteria</taxon>
        <taxon>Pseudomonadati</taxon>
        <taxon>Pseudomonadota</taxon>
        <taxon>Gammaproteobacteria</taxon>
        <taxon>Methylococcales</taxon>
        <taxon>Methylococcaceae</taxon>
        <taxon>Methylomonas</taxon>
    </lineage>
</organism>
<reference evidence="2 3" key="1">
    <citation type="submission" date="2020-09" db="EMBL/GenBank/DDBJ databases">
        <title>Methylomonas albis sp. nov. and Methylomonas fluvii sp. nov.: Two cold-adapted methanotrophs from the River Elbe and an amended description of Methylovulum psychrotolerans strain Eb1.</title>
        <authorList>
            <person name="Bussmann I.K."/>
            <person name="Klings K.-W."/>
            <person name="Warnstedt J."/>
            <person name="Hoppert M."/>
            <person name="Saborowski A."/>
            <person name="Horn F."/>
            <person name="Liebner S."/>
        </authorList>
    </citation>
    <scope>NUCLEOTIDE SEQUENCE [LARGE SCALE GENOMIC DNA]</scope>
    <source>
        <strain evidence="2 3">EbB</strain>
    </source>
</reference>
<gene>
    <name evidence="2" type="ORF">EBB_20875</name>
</gene>
<evidence type="ECO:0000313" key="2">
    <source>
        <dbReference type="EMBL" id="MBD9362906.1"/>
    </source>
</evidence>
<comment type="caution">
    <text evidence="2">The sequence shown here is derived from an EMBL/GenBank/DDBJ whole genome shotgun (WGS) entry which is preliminary data.</text>
</comment>
<protein>
    <recommendedName>
        <fullName evidence="4">Phage tail assembly protein</fullName>
    </recommendedName>
</protein>
<evidence type="ECO:0008006" key="4">
    <source>
        <dbReference type="Google" id="ProtNLM"/>
    </source>
</evidence>
<dbReference type="Proteomes" id="UP000641152">
    <property type="component" value="Unassembled WGS sequence"/>
</dbReference>
<dbReference type="RefSeq" id="WP_192395636.1">
    <property type="nucleotide sequence ID" value="NZ_CAJHIU010000003.1"/>
</dbReference>
<evidence type="ECO:0000256" key="1">
    <source>
        <dbReference type="SAM" id="MobiDB-lite"/>
    </source>
</evidence>
<name>A0ABR9DJA4_9GAMM</name>
<sequence>MKLLNPLILGKTQITELNFRDYTVAEDYLSFDQRGGVAQRIALIAGLTGTDVELIKQLRGPDYIRAEQMASDMLEADAAAAAESNADRVKLLSRLTGAAEAEVARILGLTMGKFEPSPGSEDDTEKKSSASSQPSA</sequence>
<keyword evidence="3" id="KW-1185">Reference proteome</keyword>
<feature type="region of interest" description="Disordered" evidence="1">
    <location>
        <begin position="112"/>
        <end position="136"/>
    </location>
</feature>